<name>A0A9D2AY66_9SPHI</name>
<dbReference type="GO" id="GO:0051539">
    <property type="term" value="F:4 iron, 4 sulfur cluster binding"/>
    <property type="evidence" value="ECO:0007669"/>
    <property type="project" value="TreeGrafter"/>
</dbReference>
<dbReference type="AlphaFoldDB" id="A0A9D2AY66"/>
<dbReference type="PANTHER" id="PTHR13932">
    <property type="entry name" value="COPROPORPHYRINIGEN III OXIDASE"/>
    <property type="match status" value="1"/>
</dbReference>
<reference evidence="2" key="2">
    <citation type="submission" date="2021-04" db="EMBL/GenBank/DDBJ databases">
        <authorList>
            <person name="Gilroy R."/>
        </authorList>
    </citation>
    <scope>NUCLEOTIDE SEQUENCE</scope>
    <source>
        <strain evidence="2">1719</strain>
    </source>
</reference>
<dbReference type="GO" id="GO:0005737">
    <property type="term" value="C:cytoplasm"/>
    <property type="evidence" value="ECO:0007669"/>
    <property type="project" value="TreeGrafter"/>
</dbReference>
<evidence type="ECO:0000313" key="3">
    <source>
        <dbReference type="Proteomes" id="UP000824156"/>
    </source>
</evidence>
<feature type="domain" description="HemN C-terminal" evidence="1">
    <location>
        <begin position="164"/>
        <end position="230"/>
    </location>
</feature>
<dbReference type="EMBL" id="DXEZ01000011">
    <property type="protein sequence ID" value="HIX53471.1"/>
    <property type="molecule type" value="Genomic_DNA"/>
</dbReference>
<dbReference type="GO" id="GO:0006779">
    <property type="term" value="P:porphyrin-containing compound biosynthetic process"/>
    <property type="evidence" value="ECO:0007669"/>
    <property type="project" value="TreeGrafter"/>
</dbReference>
<proteinExistence type="predicted"/>
<dbReference type="SUPFAM" id="SSF102114">
    <property type="entry name" value="Radical SAM enzymes"/>
    <property type="match status" value="1"/>
</dbReference>
<dbReference type="InterPro" id="IPR034505">
    <property type="entry name" value="Coproporphyrinogen-III_oxidase"/>
</dbReference>
<comment type="caution">
    <text evidence="2">The sequence shown here is derived from an EMBL/GenBank/DDBJ whole genome shotgun (WGS) entry which is preliminary data.</text>
</comment>
<dbReference type="PANTHER" id="PTHR13932:SF5">
    <property type="entry name" value="RADICAL S-ADENOSYL METHIONINE DOMAIN-CONTAINING PROTEIN 1, MITOCHONDRIAL"/>
    <property type="match status" value="1"/>
</dbReference>
<reference evidence="2" key="1">
    <citation type="journal article" date="2021" name="PeerJ">
        <title>Extensive microbial diversity within the chicken gut microbiome revealed by metagenomics and culture.</title>
        <authorList>
            <person name="Gilroy R."/>
            <person name="Ravi A."/>
            <person name="Getino M."/>
            <person name="Pursley I."/>
            <person name="Horton D.L."/>
            <person name="Alikhan N.F."/>
            <person name="Baker D."/>
            <person name="Gharbi K."/>
            <person name="Hall N."/>
            <person name="Watson M."/>
            <person name="Adriaenssens E.M."/>
            <person name="Foster-Nyarko E."/>
            <person name="Jarju S."/>
            <person name="Secka A."/>
            <person name="Antonio M."/>
            <person name="Oren A."/>
            <person name="Chaudhuri R.R."/>
            <person name="La Ragione R."/>
            <person name="Hildebrand F."/>
            <person name="Pallen M.J."/>
        </authorList>
    </citation>
    <scope>NUCLEOTIDE SEQUENCE</scope>
    <source>
        <strain evidence="2">1719</strain>
    </source>
</reference>
<evidence type="ECO:0000259" key="1">
    <source>
        <dbReference type="Pfam" id="PF06969"/>
    </source>
</evidence>
<dbReference type="Pfam" id="PF06969">
    <property type="entry name" value="HemN_C"/>
    <property type="match status" value="1"/>
</dbReference>
<accession>A0A9D2AY66</accession>
<gene>
    <name evidence="2" type="ORF">H9853_00460</name>
</gene>
<dbReference type="Proteomes" id="UP000824156">
    <property type="component" value="Unassembled WGS sequence"/>
</dbReference>
<protein>
    <submittedName>
        <fullName evidence="2">Coproporphyrinogen III oxidase</fullName>
    </submittedName>
</protein>
<sequence length="242" mass="27981">SDQASLALDLLQQEGFSNISCDLIYGYPLLSDKKWDANIQKLIDLEIPHISSYSMTVESKTALDHFIKAGKTPPMNDEQSNKHFLHLISKLEQSDYQHYEISNFAQKGHTAIHNSNYWKGTHYLGIGPSAHSFNGDSRSWNIAQNVKYIKRIEQDEPTFQQENLEKIDRYNEYIMTALRTIWGVSEEYINKEFGTDMLKDFQKNIKQHEINERVVYLNGTYTLTSKGKLFADLIASDLFMID</sequence>
<evidence type="ECO:0000313" key="2">
    <source>
        <dbReference type="EMBL" id="HIX53471.1"/>
    </source>
</evidence>
<feature type="non-terminal residue" evidence="2">
    <location>
        <position position="1"/>
    </location>
</feature>
<organism evidence="2 3">
    <name type="scientific">Candidatus Sphingobacterium stercoripullorum</name>
    <dbReference type="NCBI Taxonomy" id="2838759"/>
    <lineage>
        <taxon>Bacteria</taxon>
        <taxon>Pseudomonadati</taxon>
        <taxon>Bacteroidota</taxon>
        <taxon>Sphingobacteriia</taxon>
        <taxon>Sphingobacteriales</taxon>
        <taxon>Sphingobacteriaceae</taxon>
        <taxon>Sphingobacterium</taxon>
    </lineage>
</organism>
<dbReference type="InterPro" id="IPR010723">
    <property type="entry name" value="HemN_C"/>
</dbReference>
<dbReference type="InterPro" id="IPR058240">
    <property type="entry name" value="rSAM_sf"/>
</dbReference>